<organism evidence="3 4">
    <name type="scientific">Anopheles albimanus</name>
    <name type="common">New world malaria mosquito</name>
    <dbReference type="NCBI Taxonomy" id="7167"/>
    <lineage>
        <taxon>Eukaryota</taxon>
        <taxon>Metazoa</taxon>
        <taxon>Ecdysozoa</taxon>
        <taxon>Arthropoda</taxon>
        <taxon>Hexapoda</taxon>
        <taxon>Insecta</taxon>
        <taxon>Pterygota</taxon>
        <taxon>Neoptera</taxon>
        <taxon>Endopterygota</taxon>
        <taxon>Diptera</taxon>
        <taxon>Nematocera</taxon>
        <taxon>Culicoidea</taxon>
        <taxon>Culicidae</taxon>
        <taxon>Anophelinae</taxon>
        <taxon>Anopheles</taxon>
    </lineage>
</organism>
<feature type="region of interest" description="Disordered" evidence="2">
    <location>
        <begin position="1248"/>
        <end position="1296"/>
    </location>
</feature>
<sequence length="1469" mass="169999">MDTTASGKQATLEDLVEWRHTTDHWVKRSCSTETNDAICPSWFYLEFRKLCGQTIAIKESSLVEFLQSHFPDFELVLSADNNVLLTDSVYVCSLLLYFSCVRYPVAYLRNVCKQFNELQQQRIKTFFKPFLTGSKINRGFLDCAIVNAVRSTPLAMQTGQCPKWDNAPVIPDSPHELHYKNKNLDRQLQTALAENASLEKQNEQLQSQLLDLSEKNKRLVVRLEVLEETGSDRERNEQTPKEITDFDAVCLRKQLIEKDKQLEHLEAEVCRLKTTEESFKKDQDRLGFENKALQEEITHLQTRLEAATALCEKGEGDNRLLRDQLMEFQRYIDGNRMVLSSEILDSSNDFLNMSLNTSLNQSCSPDGESLASSVVEVMLQEAKTQNQQLQSRLNQLEEELKLTKEQNRATIEINNRLGQQTLLVQTEMIDLQARHDMVLKTEKSEAAKLRIALKEKCEQNMEHLQKVENLHKEKEELLRKIEEIGSTMVKEKLNSAEWKSKLDKIESDHRQQVENFQKEKERLLKEIEELSAALETEKMSSAEWKSKWEENDSDHRQKDELSQKEKERLLIEIEELSAALETEKMSSAEWKSKLEENDSDHRQKDELSQKEKERLHKEIGELSAALETEKMSSAEWKSKLEENDFGHRQKVELFQKEKERLLKEIGELSVAFETVKVSSAEWKSKLEERDSDHRQKVDLYQKENERLLKEIEELSVSLETEKMSSAEWKSKLEENDSDHRQKVELSRKEKERLLKEIGELSAALEAEKMSSAEWKSKLEERDSDHQTEKVSSAEWKSKLEEKDSDYHQKVTYFQKEMEGLLEEIENLTSALEKEKSASAESRDNAHCMPVSTYVQQIEVLKEERDKQAKQLEEQKSKYVKIEEEFERAIVEAKKLPIVLERQKGIEIEYDRKISDLEGKIKKLYTSLESSNAHNTQLLINLDEREERLQEYEQQINHLQSKLADVESQCINLMNQHSVQKNEIFEKTRKNDELSDNLTILKKEMQHMQEMLARSKKTVEQVEGNLPQSPSHFSNTDIQKSAELIKELQDKNEKYYNDCEILSAKLYMERVANEKWKEEMIAIRESYDQEKRVTRMSYEESMEKMKERMKKLHKDSKDALEHNYKEKLTQLELRCAQLQEQLAEKNERDLAIRKENQVLQAKVKTLEENKSERNGRFLLPAQACLRDNLRMEDEEGELFNATYLADLQNGRCWSPGADTVRYSELLQRNSMVPPHLRTNYDTMYPDCDAAASDTPDSVSEGFDDSSTGLITHRKVSGTTSYKRPGPPTPSKKASRVSFGGILPITNNQVQYKEALKSRNSNFAGSSSVTSTSHNNSDPLLNDAKTVGRTKTPGKFKQMLSSSNLLGNFNQRNEFVTLGRRGLGQFSAQLFRAVCPPCRPVYAHQTITNASSPQNRKGNWSIIVCTMSSRYGRIVSKRIISVNSIGSSVGHQQIARFLLSMLLSFEFSDTL</sequence>
<proteinExistence type="predicted"/>
<feature type="coiled-coil region" evidence="1">
    <location>
        <begin position="1094"/>
        <end position="1147"/>
    </location>
</feature>
<feature type="compositionally biased region" description="Low complexity" evidence="2">
    <location>
        <begin position="1320"/>
        <end position="1335"/>
    </location>
</feature>
<reference evidence="3" key="2">
    <citation type="submission" date="2022-08" db="UniProtKB">
        <authorList>
            <consortium name="EnsemblMetazoa"/>
        </authorList>
    </citation>
    <scope>IDENTIFICATION</scope>
    <source>
        <strain evidence="3">STECLA/ALBI9_A</strain>
    </source>
</reference>
<feature type="compositionally biased region" description="Basic and acidic residues" evidence="2">
    <location>
        <begin position="771"/>
        <end position="788"/>
    </location>
</feature>
<feature type="coiled-coil region" evidence="1">
    <location>
        <begin position="379"/>
        <end position="413"/>
    </location>
</feature>
<dbReference type="Proteomes" id="UP000069272">
    <property type="component" value="Chromosome X"/>
</dbReference>
<feature type="coiled-coil region" evidence="1">
    <location>
        <begin position="181"/>
        <end position="310"/>
    </location>
</feature>
<evidence type="ECO:0000256" key="2">
    <source>
        <dbReference type="SAM" id="MobiDB-lite"/>
    </source>
</evidence>
<evidence type="ECO:0000313" key="3">
    <source>
        <dbReference type="EnsemblMetazoa" id="AALB006725-PA"/>
    </source>
</evidence>
<dbReference type="Gene3D" id="1.20.5.1700">
    <property type="match status" value="1"/>
</dbReference>
<feature type="coiled-coil region" evidence="1">
    <location>
        <begin position="453"/>
        <end position="540"/>
    </location>
</feature>
<keyword evidence="4" id="KW-1185">Reference proteome</keyword>
<feature type="region of interest" description="Disordered" evidence="2">
    <location>
        <begin position="583"/>
        <end position="615"/>
    </location>
</feature>
<protein>
    <submittedName>
        <fullName evidence="3">Uncharacterized protein</fullName>
    </submittedName>
</protein>
<evidence type="ECO:0000313" key="4">
    <source>
        <dbReference type="Proteomes" id="UP000069272"/>
    </source>
</evidence>
<dbReference type="STRING" id="7167.A0A182FJN0"/>
<dbReference type="EnsemblMetazoa" id="AALB006725-RA">
    <property type="protein sequence ID" value="AALB006725-PA"/>
    <property type="gene ID" value="AALB006725"/>
</dbReference>
<feature type="region of interest" description="Disordered" evidence="2">
    <location>
        <begin position="771"/>
        <end position="801"/>
    </location>
</feature>
<accession>A0A182FJN0</accession>
<feature type="region of interest" description="Disordered" evidence="2">
    <location>
        <begin position="1320"/>
        <end position="1347"/>
    </location>
</feature>
<keyword evidence="1" id="KW-0175">Coiled coil</keyword>
<feature type="coiled-coil region" evidence="1">
    <location>
        <begin position="934"/>
        <end position="1064"/>
    </location>
</feature>
<feature type="region of interest" description="Disordered" evidence="2">
    <location>
        <begin position="720"/>
        <end position="745"/>
    </location>
</feature>
<feature type="region of interest" description="Disordered" evidence="2">
    <location>
        <begin position="540"/>
        <end position="563"/>
    </location>
</feature>
<dbReference type="VEuPathDB" id="VectorBase:AALB006725"/>
<evidence type="ECO:0000256" key="1">
    <source>
        <dbReference type="SAM" id="Coils"/>
    </source>
</evidence>
<feature type="coiled-coil region" evidence="1">
    <location>
        <begin position="814"/>
        <end position="891"/>
    </location>
</feature>
<dbReference type="SUPFAM" id="SSF57997">
    <property type="entry name" value="Tropomyosin"/>
    <property type="match status" value="1"/>
</dbReference>
<reference evidence="3 4" key="1">
    <citation type="journal article" date="2017" name="G3 (Bethesda)">
        <title>The Physical Genome Mapping of Anopheles albimanus Corrected Scaffold Misassemblies and Identified Interarm Rearrangements in Genus Anopheles.</title>
        <authorList>
            <person name="Artemov G.N."/>
            <person name="Peery A.N."/>
            <person name="Jiang X."/>
            <person name="Tu Z."/>
            <person name="Stegniy V.N."/>
            <person name="Sharakhova M.V."/>
            <person name="Sharakhov I.V."/>
        </authorList>
    </citation>
    <scope>NUCLEOTIDE SEQUENCE [LARGE SCALE GENOMIC DNA]</scope>
    <source>
        <strain evidence="3 4">ALBI9_A</strain>
    </source>
</reference>
<name>A0A182FJN0_ANOAL</name>
<dbReference type="VEuPathDB" id="VectorBase:AALB20_032670"/>